<feature type="transmembrane region" description="Helical" evidence="6">
    <location>
        <begin position="393"/>
        <end position="411"/>
    </location>
</feature>
<evidence type="ECO:0000313" key="9">
    <source>
        <dbReference type="Proteomes" id="UP001343257"/>
    </source>
</evidence>
<feature type="transmembrane region" description="Helical" evidence="6">
    <location>
        <begin position="338"/>
        <end position="361"/>
    </location>
</feature>
<dbReference type="PANTHER" id="PTHR11328:SF24">
    <property type="entry name" value="MAJOR FACILITATOR SUPERFAMILY (MFS) PROFILE DOMAIN-CONTAINING PROTEIN"/>
    <property type="match status" value="1"/>
</dbReference>
<dbReference type="EMBL" id="JARTLD010000062">
    <property type="protein sequence ID" value="MED5020114.1"/>
    <property type="molecule type" value="Genomic_DNA"/>
</dbReference>
<dbReference type="RefSeq" id="WP_328281341.1">
    <property type="nucleotide sequence ID" value="NZ_JARTLD010000062.1"/>
</dbReference>
<evidence type="ECO:0000256" key="6">
    <source>
        <dbReference type="SAM" id="Phobius"/>
    </source>
</evidence>
<accession>A0ABU6PZ02</accession>
<dbReference type="NCBIfam" id="TIGR00792">
    <property type="entry name" value="gph"/>
    <property type="match status" value="1"/>
</dbReference>
<feature type="transmembrane region" description="Helical" evidence="6">
    <location>
        <begin position="56"/>
        <end position="76"/>
    </location>
</feature>
<feature type="transmembrane region" description="Helical" evidence="6">
    <location>
        <begin position="423"/>
        <end position="446"/>
    </location>
</feature>
<keyword evidence="3 6" id="KW-0812">Transmembrane</keyword>
<feature type="transmembrane region" description="Helical" evidence="6">
    <location>
        <begin position="280"/>
        <end position="301"/>
    </location>
</feature>
<dbReference type="InterPro" id="IPR039672">
    <property type="entry name" value="MFS_2"/>
</dbReference>
<dbReference type="InterPro" id="IPR020846">
    <property type="entry name" value="MFS_dom"/>
</dbReference>
<keyword evidence="5 6" id="KW-0472">Membrane</keyword>
<reference evidence="8 9" key="1">
    <citation type="submission" date="2023-03" db="EMBL/GenBank/DDBJ databases">
        <title>Bacillus Genome Sequencing.</title>
        <authorList>
            <person name="Dunlap C."/>
        </authorList>
    </citation>
    <scope>NUCLEOTIDE SEQUENCE [LARGE SCALE GENOMIC DNA]</scope>
    <source>
        <strain evidence="8 9">NRS-52</strain>
    </source>
</reference>
<dbReference type="Proteomes" id="UP001343257">
    <property type="component" value="Unassembled WGS sequence"/>
</dbReference>
<feature type="transmembrane region" description="Helical" evidence="6">
    <location>
        <begin position="197"/>
        <end position="215"/>
    </location>
</feature>
<dbReference type="Pfam" id="PF13347">
    <property type="entry name" value="MFS_2"/>
    <property type="match status" value="1"/>
</dbReference>
<evidence type="ECO:0000256" key="2">
    <source>
        <dbReference type="ARBA" id="ARBA00022448"/>
    </source>
</evidence>
<feature type="transmembrane region" description="Helical" evidence="6">
    <location>
        <begin position="97"/>
        <end position="116"/>
    </location>
</feature>
<comment type="subcellular location">
    <subcellularLocation>
        <location evidence="1">Cell membrane</location>
        <topology evidence="1">Multi-pass membrane protein</topology>
    </subcellularLocation>
</comment>
<dbReference type="PROSITE" id="PS50850">
    <property type="entry name" value="MFS"/>
    <property type="match status" value="1"/>
</dbReference>
<dbReference type="Gene3D" id="1.20.1250.20">
    <property type="entry name" value="MFS general substrate transporter like domains"/>
    <property type="match status" value="2"/>
</dbReference>
<feature type="transmembrane region" description="Helical" evidence="6">
    <location>
        <begin position="165"/>
        <end position="185"/>
    </location>
</feature>
<evidence type="ECO:0000256" key="4">
    <source>
        <dbReference type="ARBA" id="ARBA00022989"/>
    </source>
</evidence>
<evidence type="ECO:0000256" key="5">
    <source>
        <dbReference type="ARBA" id="ARBA00023136"/>
    </source>
</evidence>
<comment type="caution">
    <text evidence="8">The sequence shown here is derived from an EMBL/GenBank/DDBJ whole genome shotgun (WGS) entry which is preliminary data.</text>
</comment>
<organism evidence="8 9">
    <name type="scientific">Paenibacillus chibensis</name>
    <dbReference type="NCBI Taxonomy" id="59846"/>
    <lineage>
        <taxon>Bacteria</taxon>
        <taxon>Bacillati</taxon>
        <taxon>Bacillota</taxon>
        <taxon>Bacilli</taxon>
        <taxon>Bacillales</taxon>
        <taxon>Paenibacillaceae</taxon>
        <taxon>Paenibacillus</taxon>
    </lineage>
</organism>
<keyword evidence="2" id="KW-0813">Transport</keyword>
<keyword evidence="4 6" id="KW-1133">Transmembrane helix</keyword>
<dbReference type="InterPro" id="IPR036259">
    <property type="entry name" value="MFS_trans_sf"/>
</dbReference>
<feature type="transmembrane region" description="Helical" evidence="6">
    <location>
        <begin position="26"/>
        <end position="50"/>
    </location>
</feature>
<sequence>MPNTALRSDAPPSVGQDRPFGWRDKFGYLFGDLGNDFFFILTSSFLMVFYTDVFHISAATVGLLFVIARLWDAFADMAWGRFIDTRKAAIHGKFRPWILRMSLPLVVSGVLMFISIPGMSNGFYLAWAFVTYIAWGTLYSTVNIPYGSMASVITNDPVERTTLSTWRTMGAMLAGLVIGVLGPMIVFVDNKISADRMFMAAIVFGVLALCCYLACYKLSQERVVAPEITKEKVNLGSTIRGLVKNKPLISILAASLIMLVCTMLSGTVNTYLFKDYFGNTGALSMVGLVQIAATFLAIPLAKPLVARFGKKEIASMGMLIAALSYFIIFLLPDPSVTQYIMMSGIGMFGMGFMSIVSWAFVTDVIDYHEFLTELREDATVYALYSTARKVGQAIAGGIGGFAIAAVGYNAAVEKQTQETLHGIFSLGTLVPAIIYLVVFLILVFFYPLNKRRTNQLASDLSARRNKR</sequence>
<evidence type="ECO:0000256" key="3">
    <source>
        <dbReference type="ARBA" id="ARBA00022692"/>
    </source>
</evidence>
<evidence type="ECO:0000313" key="8">
    <source>
        <dbReference type="EMBL" id="MED5020114.1"/>
    </source>
</evidence>
<dbReference type="InterPro" id="IPR001927">
    <property type="entry name" value="Na/Gal_symport"/>
</dbReference>
<feature type="transmembrane region" description="Helical" evidence="6">
    <location>
        <begin position="313"/>
        <end position="332"/>
    </location>
</feature>
<evidence type="ECO:0000256" key="1">
    <source>
        <dbReference type="ARBA" id="ARBA00004651"/>
    </source>
</evidence>
<dbReference type="SUPFAM" id="SSF103473">
    <property type="entry name" value="MFS general substrate transporter"/>
    <property type="match status" value="1"/>
</dbReference>
<evidence type="ECO:0000259" key="7">
    <source>
        <dbReference type="PROSITE" id="PS50850"/>
    </source>
</evidence>
<keyword evidence="9" id="KW-1185">Reference proteome</keyword>
<gene>
    <name evidence="8" type="ORF">P9847_22790</name>
</gene>
<name>A0ABU6PZ02_9BACL</name>
<feature type="domain" description="Major facilitator superfamily (MFS) profile" evidence="7">
    <location>
        <begin position="247"/>
        <end position="467"/>
    </location>
</feature>
<protein>
    <submittedName>
        <fullName evidence="8">Glycoside-pentoside-hexuronide (GPH):cation symporter</fullName>
    </submittedName>
</protein>
<feature type="transmembrane region" description="Helical" evidence="6">
    <location>
        <begin position="248"/>
        <end position="268"/>
    </location>
</feature>
<feature type="transmembrane region" description="Helical" evidence="6">
    <location>
        <begin position="122"/>
        <end position="144"/>
    </location>
</feature>
<dbReference type="PANTHER" id="PTHR11328">
    <property type="entry name" value="MAJOR FACILITATOR SUPERFAMILY DOMAIN-CONTAINING PROTEIN"/>
    <property type="match status" value="1"/>
</dbReference>
<proteinExistence type="predicted"/>
<dbReference type="CDD" id="cd17332">
    <property type="entry name" value="MFS_MelB_like"/>
    <property type="match status" value="1"/>
</dbReference>